<reference evidence="2 3" key="1">
    <citation type="submission" date="2017-08" db="EMBL/GenBank/DDBJ databases">
        <title>Virgibacillus indicus sp. nov. and Virgibacillus profoundi sp. nov, two moderately halophilic bacteria isolated from marine sediment by using the Microfluidic Streak Plate.</title>
        <authorList>
            <person name="Xu B."/>
            <person name="Hu B."/>
            <person name="Wang J."/>
            <person name="Zhu Y."/>
            <person name="Huang L."/>
            <person name="Du W."/>
            <person name="Huang Y."/>
        </authorList>
    </citation>
    <scope>NUCLEOTIDE SEQUENCE [LARGE SCALE GENOMIC DNA]</scope>
    <source>
        <strain evidence="2 3">IO3-P3-H5</strain>
    </source>
</reference>
<keyword evidence="1" id="KW-0472">Membrane</keyword>
<evidence type="ECO:0000313" key="3">
    <source>
        <dbReference type="Proteomes" id="UP000218887"/>
    </source>
</evidence>
<dbReference type="Proteomes" id="UP000218887">
    <property type="component" value="Unassembled WGS sequence"/>
</dbReference>
<evidence type="ECO:0000313" key="2">
    <source>
        <dbReference type="EMBL" id="PAV29073.1"/>
    </source>
</evidence>
<evidence type="ECO:0000256" key="1">
    <source>
        <dbReference type="SAM" id="Phobius"/>
    </source>
</evidence>
<gene>
    <name evidence="2" type="ORF">CIL05_13950</name>
</gene>
<keyword evidence="3" id="KW-1185">Reference proteome</keyword>
<protein>
    <recommendedName>
        <fullName evidence="4">Competence protein ComG</fullName>
    </recommendedName>
</protein>
<accession>A0A2A2IDC5</accession>
<name>A0A2A2IDC5_9BACI</name>
<dbReference type="OrthoDB" id="2973795at2"/>
<feature type="transmembrane region" description="Helical" evidence="1">
    <location>
        <begin position="15"/>
        <end position="34"/>
    </location>
</feature>
<dbReference type="EMBL" id="NPOA01000009">
    <property type="protein sequence ID" value="PAV29073.1"/>
    <property type="molecule type" value="Genomic_DNA"/>
</dbReference>
<comment type="caution">
    <text evidence="2">The sequence shown here is derived from an EMBL/GenBank/DDBJ whole genome shotgun (WGS) entry which is preliminary data.</text>
</comment>
<dbReference type="AlphaFoldDB" id="A0A2A2IDC5"/>
<organism evidence="2 3">
    <name type="scientific">Virgibacillus profundi</name>
    <dbReference type="NCBI Taxonomy" id="2024555"/>
    <lineage>
        <taxon>Bacteria</taxon>
        <taxon>Bacillati</taxon>
        <taxon>Bacillota</taxon>
        <taxon>Bacilli</taxon>
        <taxon>Bacillales</taxon>
        <taxon>Bacillaceae</taxon>
        <taxon>Virgibacillus</taxon>
    </lineage>
</organism>
<evidence type="ECO:0008006" key="4">
    <source>
        <dbReference type="Google" id="ProtNLM"/>
    </source>
</evidence>
<sequence length="129" mass="15042">MKKQLFSISNEQGFFLPYVLFIISLVFIIITTNINSYRNDIHITESHMEQLKIETLFQMGRTSLLEELKKEQTPIEKVTYIFPEGTVEIKIASETNGRSKLDFFLETNNDSNYLITNYLIAENEIPVIE</sequence>
<dbReference type="RefSeq" id="WP_095656164.1">
    <property type="nucleotide sequence ID" value="NZ_NPOA01000009.1"/>
</dbReference>
<proteinExistence type="predicted"/>
<keyword evidence="1" id="KW-1133">Transmembrane helix</keyword>
<keyword evidence="1" id="KW-0812">Transmembrane</keyword>